<dbReference type="PROSITE" id="PS51380">
    <property type="entry name" value="EXS"/>
    <property type="match status" value="1"/>
</dbReference>
<evidence type="ECO:0000313" key="9">
    <source>
        <dbReference type="Proteomes" id="UP001149813"/>
    </source>
</evidence>
<evidence type="ECO:0000313" key="8">
    <source>
        <dbReference type="EMBL" id="KAJ1724010.1"/>
    </source>
</evidence>
<evidence type="ECO:0000259" key="7">
    <source>
        <dbReference type="PROSITE" id="PS51380"/>
    </source>
</evidence>
<dbReference type="GO" id="GO:0005737">
    <property type="term" value="C:cytoplasm"/>
    <property type="evidence" value="ECO:0007669"/>
    <property type="project" value="TreeGrafter"/>
</dbReference>
<comment type="subcellular location">
    <subcellularLocation>
        <location evidence="1">Membrane</location>
        <topology evidence="1">Multi-pass membrane protein</topology>
    </subcellularLocation>
</comment>
<comment type="caution">
    <text evidence="8">The sequence shown here is derived from an EMBL/GenBank/DDBJ whole genome shotgun (WGS) entry which is preliminary data.</text>
</comment>
<dbReference type="EMBL" id="JANBOJ010000045">
    <property type="protein sequence ID" value="KAJ1724010.1"/>
    <property type="molecule type" value="Genomic_DNA"/>
</dbReference>
<keyword evidence="3 6" id="KW-1133">Transmembrane helix</keyword>
<name>A0A9W7Y3I2_9FUNG</name>
<evidence type="ECO:0000256" key="6">
    <source>
        <dbReference type="SAM" id="Phobius"/>
    </source>
</evidence>
<dbReference type="InterPro" id="IPR004342">
    <property type="entry name" value="EXS_C"/>
</dbReference>
<protein>
    <submittedName>
        <fullName evidence="8">Protein-ER retention protein</fullName>
    </submittedName>
</protein>
<feature type="domain" description="EXS" evidence="7">
    <location>
        <begin position="197"/>
        <end position="447"/>
    </location>
</feature>
<keyword evidence="9" id="KW-1185">Reference proteome</keyword>
<dbReference type="PANTHER" id="PTHR10783">
    <property type="entry name" value="XENOTROPIC AND POLYTROPIC RETROVIRUS RECEPTOR 1-RELATED"/>
    <property type="match status" value="1"/>
</dbReference>
<feature type="region of interest" description="Disordered" evidence="5">
    <location>
        <begin position="330"/>
        <end position="360"/>
    </location>
</feature>
<evidence type="ECO:0000256" key="1">
    <source>
        <dbReference type="ARBA" id="ARBA00004141"/>
    </source>
</evidence>
<feature type="transmembrane region" description="Helical" evidence="6">
    <location>
        <begin position="64"/>
        <end position="84"/>
    </location>
</feature>
<evidence type="ECO:0000256" key="3">
    <source>
        <dbReference type="ARBA" id="ARBA00022989"/>
    </source>
</evidence>
<dbReference type="Proteomes" id="UP001149813">
    <property type="component" value="Unassembled WGS sequence"/>
</dbReference>
<sequence length="447" mass="50784">MYFPVAFQVLFLSLLAAFGWGANLRYLSLAGIEVRPILQLSELPTAAHSDRESGIPEDELHTNIFRLAGILGGVSLVGWALCVLESASPGMQTFVTLITYLFIVAIIVMPRRTLCHTARMQFVESLVRIVKPSMTDPVFLSDVIMADILTSCARMFADLLLVLCRFTTMLRYSRRPGLDPANDGGVAELIERHRNYNMCTDAGIFGAVLVAMPYMFRLRQCINEYLRAEVDSSDRRRHFANAVKYASSIPVICLSSTQRRVAVDGIMETKYSDWMLRLVYSLWILAVAFNSLYSYYWDIAFDWNLGHLSNGSKLSDIVVPVQQPSPRLKTPAALVDSDDEESNTNVNTRDLDAASQPMPGSWAADPSLFKRKGFPFLLRPRLCFGPPQLYYIAMVIDFLLRITWTTKLTSYIQIDRMAYGGFWLNLLEIYRRWQWTFLRIEKEAAIL</sequence>
<gene>
    <name evidence="8" type="primary">ERD1</name>
    <name evidence="8" type="ORF">LPJ53_001705</name>
</gene>
<evidence type="ECO:0000256" key="5">
    <source>
        <dbReference type="SAM" id="MobiDB-lite"/>
    </source>
</evidence>
<proteinExistence type="predicted"/>
<dbReference type="GO" id="GO:0016020">
    <property type="term" value="C:membrane"/>
    <property type="evidence" value="ECO:0007669"/>
    <property type="project" value="UniProtKB-SubCell"/>
</dbReference>
<keyword evidence="4 6" id="KW-0472">Membrane</keyword>
<accession>A0A9W7Y3I2</accession>
<feature type="transmembrane region" description="Helical" evidence="6">
    <location>
        <begin position="274"/>
        <end position="296"/>
    </location>
</feature>
<keyword evidence="2 6" id="KW-0812">Transmembrane</keyword>
<evidence type="ECO:0000256" key="4">
    <source>
        <dbReference type="ARBA" id="ARBA00023136"/>
    </source>
</evidence>
<dbReference type="OrthoDB" id="2159384at2759"/>
<dbReference type="Pfam" id="PF03124">
    <property type="entry name" value="EXS"/>
    <property type="match status" value="1"/>
</dbReference>
<dbReference type="PANTHER" id="PTHR10783:SF46">
    <property type="entry name" value="PROTEIN ERD1 HOMOLOG 2"/>
    <property type="match status" value="1"/>
</dbReference>
<reference evidence="8" key="1">
    <citation type="submission" date="2022-07" db="EMBL/GenBank/DDBJ databases">
        <title>Phylogenomic reconstructions and comparative analyses of Kickxellomycotina fungi.</title>
        <authorList>
            <person name="Reynolds N.K."/>
            <person name="Stajich J.E."/>
            <person name="Barry K."/>
            <person name="Grigoriev I.V."/>
            <person name="Crous P."/>
            <person name="Smith M.E."/>
        </authorList>
    </citation>
    <scope>NUCLEOTIDE SEQUENCE</scope>
    <source>
        <strain evidence="8">NBRC 32514</strain>
    </source>
</reference>
<dbReference type="AlphaFoldDB" id="A0A9W7Y3I2"/>
<organism evidence="8 9">
    <name type="scientific">Coemansia erecta</name>
    <dbReference type="NCBI Taxonomy" id="147472"/>
    <lineage>
        <taxon>Eukaryota</taxon>
        <taxon>Fungi</taxon>
        <taxon>Fungi incertae sedis</taxon>
        <taxon>Zoopagomycota</taxon>
        <taxon>Kickxellomycotina</taxon>
        <taxon>Kickxellomycetes</taxon>
        <taxon>Kickxellales</taxon>
        <taxon>Kickxellaceae</taxon>
        <taxon>Coemansia</taxon>
    </lineage>
</organism>
<evidence type="ECO:0000256" key="2">
    <source>
        <dbReference type="ARBA" id="ARBA00022692"/>
    </source>
</evidence>
<feature type="transmembrane region" description="Helical" evidence="6">
    <location>
        <begin position="91"/>
        <end position="110"/>
    </location>
</feature>